<dbReference type="EMBL" id="JAUSXK010000001">
    <property type="protein sequence ID" value="MDQ0642871.1"/>
    <property type="molecule type" value="Genomic_DNA"/>
</dbReference>
<evidence type="ECO:0008006" key="3">
    <source>
        <dbReference type="Google" id="ProtNLM"/>
    </source>
</evidence>
<sequence length="178" mass="19150">MGDAMTGWWRRNTVPLIALAVLAPVTAGVIGWNEWQEYFLYRSGTPVAPETEDGTVELAGATWGPIRGQYLENVEGLTLPDGAEVVVAVIPVAPGEDPPSCLAPTLIEQSSGREWSEGRFDLGVLSNPDEPTICDSTATEPYELLLPYIVPKDAEGPFWVNIAPAAVAPQMVQFSIDP</sequence>
<comment type="caution">
    <text evidence="1">The sequence shown here is derived from an EMBL/GenBank/DDBJ whole genome shotgun (WGS) entry which is preliminary data.</text>
</comment>
<dbReference type="Proteomes" id="UP001239085">
    <property type="component" value="Unassembled WGS sequence"/>
</dbReference>
<reference evidence="1 2" key="1">
    <citation type="submission" date="2023-07" db="EMBL/GenBank/DDBJ databases">
        <title>Comparative genomics of wheat-associated soil bacteria to identify genetic determinants of phenazine resistance.</title>
        <authorList>
            <person name="Mouncey N."/>
        </authorList>
    </citation>
    <scope>NUCLEOTIDE SEQUENCE [LARGE SCALE GENOMIC DNA]</scope>
    <source>
        <strain evidence="1 2">W2I7</strain>
    </source>
</reference>
<organism evidence="1 2">
    <name type="scientific">Microbacterium murale</name>
    <dbReference type="NCBI Taxonomy" id="1081040"/>
    <lineage>
        <taxon>Bacteria</taxon>
        <taxon>Bacillati</taxon>
        <taxon>Actinomycetota</taxon>
        <taxon>Actinomycetes</taxon>
        <taxon>Micrococcales</taxon>
        <taxon>Microbacteriaceae</taxon>
        <taxon>Microbacterium</taxon>
    </lineage>
</organism>
<dbReference type="RefSeq" id="WP_307359043.1">
    <property type="nucleotide sequence ID" value="NZ_JAUSXK010000001.1"/>
</dbReference>
<evidence type="ECO:0000313" key="2">
    <source>
        <dbReference type="Proteomes" id="UP001239085"/>
    </source>
</evidence>
<proteinExistence type="predicted"/>
<gene>
    <name evidence="1" type="ORF">QFZ46_001031</name>
</gene>
<accession>A0ABU0P6B5</accession>
<evidence type="ECO:0000313" key="1">
    <source>
        <dbReference type="EMBL" id="MDQ0642871.1"/>
    </source>
</evidence>
<name>A0ABU0P6B5_9MICO</name>
<protein>
    <recommendedName>
        <fullName evidence="3">Ribosomally synthesized peptide with SipW-like signal peptide</fullName>
    </recommendedName>
</protein>
<keyword evidence="2" id="KW-1185">Reference proteome</keyword>